<organism evidence="9 10">
    <name type="scientific">Echinops telfairi</name>
    <name type="common">Lesser hedgehog tenrec</name>
    <dbReference type="NCBI Taxonomy" id="9371"/>
    <lineage>
        <taxon>Eukaryota</taxon>
        <taxon>Metazoa</taxon>
        <taxon>Chordata</taxon>
        <taxon>Craniata</taxon>
        <taxon>Vertebrata</taxon>
        <taxon>Euteleostomi</taxon>
        <taxon>Mammalia</taxon>
        <taxon>Eutheria</taxon>
        <taxon>Afrotheria</taxon>
        <taxon>Tenrecidae</taxon>
        <taxon>Tenrecinae</taxon>
        <taxon>Echinops</taxon>
    </lineage>
</organism>
<name>A0ABM0IGX6_ECHTE</name>
<evidence type="ECO:0000256" key="8">
    <source>
        <dbReference type="SAM" id="Phobius"/>
    </source>
</evidence>
<evidence type="ECO:0000256" key="4">
    <source>
        <dbReference type="ARBA" id="ARBA00022968"/>
    </source>
</evidence>
<sequence>MVSDRKLTFSMGLLLGSISYVLIIAFGQMSVGHKGKIQDHEHHHLRAPNREDSFKPSEAEGVALRESVRVYCFVLGEPKYRGYQAILRGTWTKHCDKAEFYGSESSPLSNRKANDTWLQVRETYKYVFEKYGSIYNWFFLARPTTFAVIENLKYFLLRKNATQPLYLGHTVKYGDLEYVALEGGIVLSTESMKRLDGALRSENCRDRSMIWKLSEDMQLAVCLKYAGVRAENAEDSEGRDVFNTKPIERLIQEAISNNPQHVVEGCCSDMAVTFNGLTPQKMEVMMYGVYRLRAFGHHFNDTLVFLPPSGSDND</sequence>
<evidence type="ECO:0000256" key="3">
    <source>
        <dbReference type="ARBA" id="ARBA00022692"/>
    </source>
</evidence>
<dbReference type="PANTHER" id="PTHR23033:SF38">
    <property type="entry name" value="C1GALT1-SPECIFIC CHAPERONE 1-LIKE PROTEIN"/>
    <property type="match status" value="1"/>
</dbReference>
<dbReference type="PANTHER" id="PTHR23033">
    <property type="entry name" value="BETA1,3-GALACTOSYLTRANSFERASE"/>
    <property type="match status" value="1"/>
</dbReference>
<keyword evidence="6 8" id="KW-0472">Membrane</keyword>
<evidence type="ECO:0000313" key="9">
    <source>
        <dbReference type="Proteomes" id="UP000694863"/>
    </source>
</evidence>
<comment type="subcellular location">
    <subcellularLocation>
        <location evidence="1">Membrane</location>
        <topology evidence="1">Single-pass type II membrane protein</topology>
    </subcellularLocation>
</comment>
<protein>
    <submittedName>
        <fullName evidence="10">C1GALT1-specific chaperone 1-like protein</fullName>
    </submittedName>
</protein>
<keyword evidence="4" id="KW-0735">Signal-anchor</keyword>
<proteinExistence type="inferred from homology"/>
<dbReference type="Gene3D" id="3.90.550.50">
    <property type="match status" value="1"/>
</dbReference>
<feature type="region of interest" description="Disordered" evidence="7">
    <location>
        <begin position="37"/>
        <end position="56"/>
    </location>
</feature>
<dbReference type="InterPro" id="IPR026050">
    <property type="entry name" value="C1GALT1/C1GALT1_chp1"/>
</dbReference>
<evidence type="ECO:0000256" key="7">
    <source>
        <dbReference type="SAM" id="MobiDB-lite"/>
    </source>
</evidence>
<dbReference type="GeneID" id="101649146"/>
<dbReference type="RefSeq" id="XP_004699826.1">
    <property type="nucleotide sequence ID" value="XM_004699769.1"/>
</dbReference>
<evidence type="ECO:0000256" key="5">
    <source>
        <dbReference type="ARBA" id="ARBA00022989"/>
    </source>
</evidence>
<comment type="similarity">
    <text evidence="2">Belongs to the glycosyltransferase 31 family. Beta3-Gal-T subfamily.</text>
</comment>
<evidence type="ECO:0000313" key="10">
    <source>
        <dbReference type="RefSeq" id="XP_004699826.1"/>
    </source>
</evidence>
<feature type="transmembrane region" description="Helical" evidence="8">
    <location>
        <begin position="7"/>
        <end position="27"/>
    </location>
</feature>
<evidence type="ECO:0000256" key="1">
    <source>
        <dbReference type="ARBA" id="ARBA00004606"/>
    </source>
</evidence>
<keyword evidence="5 8" id="KW-1133">Transmembrane helix</keyword>
<reference evidence="10" key="1">
    <citation type="submission" date="2025-08" db="UniProtKB">
        <authorList>
            <consortium name="RefSeq"/>
        </authorList>
    </citation>
    <scope>IDENTIFICATION</scope>
</reference>
<keyword evidence="9" id="KW-1185">Reference proteome</keyword>
<gene>
    <name evidence="10" type="primary">C1GALT1C1L</name>
</gene>
<evidence type="ECO:0000256" key="2">
    <source>
        <dbReference type="ARBA" id="ARBA00006462"/>
    </source>
</evidence>
<keyword evidence="3 8" id="KW-0812">Transmembrane</keyword>
<evidence type="ECO:0000256" key="6">
    <source>
        <dbReference type="ARBA" id="ARBA00023136"/>
    </source>
</evidence>
<dbReference type="Proteomes" id="UP000694863">
    <property type="component" value="Unplaced"/>
</dbReference>
<accession>A0ABM0IGX6</accession>